<feature type="non-terminal residue" evidence="1">
    <location>
        <position position="1"/>
    </location>
</feature>
<dbReference type="EMBL" id="QXGA01006386">
    <property type="protein sequence ID" value="KAE9063310.1"/>
    <property type="molecule type" value="Genomic_DNA"/>
</dbReference>
<accession>A0A6A3PM95</accession>
<gene>
    <name evidence="1" type="ORF">PF006_g30978</name>
</gene>
<evidence type="ECO:0000313" key="1">
    <source>
        <dbReference type="EMBL" id="KAE9063310.1"/>
    </source>
</evidence>
<organism evidence="1 2">
    <name type="scientific">Phytophthora fragariae</name>
    <dbReference type="NCBI Taxonomy" id="53985"/>
    <lineage>
        <taxon>Eukaryota</taxon>
        <taxon>Sar</taxon>
        <taxon>Stramenopiles</taxon>
        <taxon>Oomycota</taxon>
        <taxon>Peronosporomycetes</taxon>
        <taxon>Peronosporales</taxon>
        <taxon>Peronosporaceae</taxon>
        <taxon>Phytophthora</taxon>
    </lineage>
</organism>
<name>A0A6A3PM95_9STRA</name>
<dbReference type="Proteomes" id="UP000440732">
    <property type="component" value="Unassembled WGS sequence"/>
</dbReference>
<dbReference type="AlphaFoldDB" id="A0A6A3PM95"/>
<reference evidence="1 2" key="1">
    <citation type="submission" date="2018-08" db="EMBL/GenBank/DDBJ databases">
        <title>Genomic investigation of the strawberry pathogen Phytophthora fragariae indicates pathogenicity is determined by transcriptional variation in three key races.</title>
        <authorList>
            <person name="Adams T.M."/>
            <person name="Armitage A.D."/>
            <person name="Sobczyk M.K."/>
            <person name="Bates H.J."/>
            <person name="Dunwell J.M."/>
            <person name="Nellist C.F."/>
            <person name="Harrison R.J."/>
        </authorList>
    </citation>
    <scope>NUCLEOTIDE SEQUENCE [LARGE SCALE GENOMIC DNA]</scope>
    <source>
        <strain evidence="1 2">NOV-5</strain>
    </source>
</reference>
<protein>
    <submittedName>
        <fullName evidence="1">Uncharacterized protein</fullName>
    </submittedName>
</protein>
<comment type="caution">
    <text evidence="1">The sequence shown here is derived from an EMBL/GenBank/DDBJ whole genome shotgun (WGS) entry which is preliminary data.</text>
</comment>
<evidence type="ECO:0000313" key="2">
    <source>
        <dbReference type="Proteomes" id="UP000440732"/>
    </source>
</evidence>
<proteinExistence type="predicted"/>
<sequence>NNNHEFVEGFVQLALVQIRRPLRNSCI</sequence>